<evidence type="ECO:0000313" key="4">
    <source>
        <dbReference type="Proteomes" id="UP000641514"/>
    </source>
</evidence>
<dbReference type="PANTHER" id="PTHR43157:SF31">
    <property type="entry name" value="PHOSPHATIDYLINOSITOL-GLYCAN BIOSYNTHESIS CLASS F PROTEIN"/>
    <property type="match status" value="1"/>
</dbReference>
<dbReference type="SUPFAM" id="SSF51735">
    <property type="entry name" value="NAD(P)-binding Rossmann-fold domains"/>
    <property type="match status" value="1"/>
</dbReference>
<proteinExistence type="inferred from homology"/>
<dbReference type="PRINTS" id="PR00080">
    <property type="entry name" value="SDRFAMILY"/>
</dbReference>
<evidence type="ECO:0000256" key="2">
    <source>
        <dbReference type="RuleBase" id="RU000363"/>
    </source>
</evidence>
<protein>
    <submittedName>
        <fullName evidence="3">Short-chain dehydrogenase/reductase</fullName>
    </submittedName>
</protein>
<dbReference type="RefSeq" id="WP_188676323.1">
    <property type="nucleotide sequence ID" value="NZ_BMJH01000003.1"/>
</dbReference>
<dbReference type="EMBL" id="BMJH01000003">
    <property type="protein sequence ID" value="GGC73597.1"/>
    <property type="molecule type" value="Genomic_DNA"/>
</dbReference>
<dbReference type="GO" id="GO:0016491">
    <property type="term" value="F:oxidoreductase activity"/>
    <property type="evidence" value="ECO:0007669"/>
    <property type="project" value="UniProtKB-KW"/>
</dbReference>
<organism evidence="3 4">
    <name type="scientific">Hoyosella rhizosphaerae</name>
    <dbReference type="NCBI Taxonomy" id="1755582"/>
    <lineage>
        <taxon>Bacteria</taxon>
        <taxon>Bacillati</taxon>
        <taxon>Actinomycetota</taxon>
        <taxon>Actinomycetes</taxon>
        <taxon>Mycobacteriales</taxon>
        <taxon>Hoyosellaceae</taxon>
        <taxon>Hoyosella</taxon>
    </lineage>
</organism>
<dbReference type="Proteomes" id="UP000641514">
    <property type="component" value="Unassembled WGS sequence"/>
</dbReference>
<dbReference type="Gene3D" id="3.40.50.720">
    <property type="entry name" value="NAD(P)-binding Rossmann-like Domain"/>
    <property type="match status" value="1"/>
</dbReference>
<dbReference type="InterPro" id="IPR002347">
    <property type="entry name" value="SDR_fam"/>
</dbReference>
<keyword evidence="4" id="KW-1185">Reference proteome</keyword>
<dbReference type="Pfam" id="PF00106">
    <property type="entry name" value="adh_short"/>
    <property type="match status" value="1"/>
</dbReference>
<dbReference type="AlphaFoldDB" id="A0A916UI02"/>
<name>A0A916UI02_9ACTN</name>
<evidence type="ECO:0000313" key="3">
    <source>
        <dbReference type="EMBL" id="GGC73597.1"/>
    </source>
</evidence>
<comment type="caution">
    <text evidence="3">The sequence shown here is derived from an EMBL/GenBank/DDBJ whole genome shotgun (WGS) entry which is preliminary data.</text>
</comment>
<dbReference type="PRINTS" id="PR00081">
    <property type="entry name" value="GDHRDH"/>
</dbReference>
<dbReference type="PANTHER" id="PTHR43157">
    <property type="entry name" value="PHOSPHATIDYLINOSITOL-GLYCAN BIOSYNTHESIS CLASS F PROTEIN-RELATED"/>
    <property type="match status" value="1"/>
</dbReference>
<dbReference type="InterPro" id="IPR036291">
    <property type="entry name" value="NAD(P)-bd_dom_sf"/>
</dbReference>
<dbReference type="NCBIfam" id="NF004846">
    <property type="entry name" value="PRK06197.1"/>
    <property type="match status" value="1"/>
</dbReference>
<keyword evidence="1" id="KW-0560">Oxidoreductase</keyword>
<gene>
    <name evidence="3" type="ORF">GCM10011410_28430</name>
</gene>
<reference evidence="3" key="1">
    <citation type="journal article" date="2014" name="Int. J. Syst. Evol. Microbiol.">
        <title>Complete genome sequence of Corynebacterium casei LMG S-19264T (=DSM 44701T), isolated from a smear-ripened cheese.</title>
        <authorList>
            <consortium name="US DOE Joint Genome Institute (JGI-PGF)"/>
            <person name="Walter F."/>
            <person name="Albersmeier A."/>
            <person name="Kalinowski J."/>
            <person name="Ruckert C."/>
        </authorList>
    </citation>
    <scope>NUCLEOTIDE SEQUENCE</scope>
    <source>
        <strain evidence="3">CGMCC 1.15478</strain>
    </source>
</reference>
<sequence>MAANNVKAPKSKDGYGPLAVPDFTPADLPDLSGRTIVVTGGNGGLGKETSMALAQHGASVIVACRNLERAKLALDDISSAATVARPVLVHLDLGDLASVQSCIDEIRQHTDAVDVLINNAGVMAVPYRTTKDGFESQIGINHLGHFAFTGRMMPLLLASDNARVVTLTSLMHQQGSLDVDDLNYTRRKYFRINAYVQSKLANLLFTRALASRFEVAKAPAISVATHPGAAATDLFEPVVPTLGLRRMVRQIVAMTAKTAEQGAYSTLYAAGMPDVANDDYLGPAEFGGVKGPVSRCGRSSQAADAGLAEALWAKSVELTGVTYDELD</sequence>
<dbReference type="CDD" id="cd05327">
    <property type="entry name" value="retinol-DH_like_SDR_c_like"/>
    <property type="match status" value="1"/>
</dbReference>
<comment type="similarity">
    <text evidence="2">Belongs to the short-chain dehydrogenases/reductases (SDR) family.</text>
</comment>
<reference evidence="3" key="2">
    <citation type="submission" date="2020-09" db="EMBL/GenBank/DDBJ databases">
        <authorList>
            <person name="Sun Q."/>
            <person name="Zhou Y."/>
        </authorList>
    </citation>
    <scope>NUCLEOTIDE SEQUENCE</scope>
    <source>
        <strain evidence="3">CGMCC 1.15478</strain>
    </source>
</reference>
<evidence type="ECO:0000256" key="1">
    <source>
        <dbReference type="ARBA" id="ARBA00023002"/>
    </source>
</evidence>
<accession>A0A916UI02</accession>